<dbReference type="Pfam" id="PF03124">
    <property type="entry name" value="EXS"/>
    <property type="match status" value="1"/>
</dbReference>
<evidence type="ECO:0000313" key="8">
    <source>
        <dbReference type="Proteomes" id="UP001050691"/>
    </source>
</evidence>
<evidence type="ECO:0000256" key="4">
    <source>
        <dbReference type="ARBA" id="ARBA00023136"/>
    </source>
</evidence>
<keyword evidence="8" id="KW-1185">Reference proteome</keyword>
<evidence type="ECO:0000313" key="7">
    <source>
        <dbReference type="EMBL" id="GJJ06474.1"/>
    </source>
</evidence>
<evidence type="ECO:0000256" key="2">
    <source>
        <dbReference type="ARBA" id="ARBA00022692"/>
    </source>
</evidence>
<reference evidence="7" key="1">
    <citation type="submission" date="2021-10" db="EMBL/GenBank/DDBJ databases">
        <title>De novo Genome Assembly of Clathrus columnatus (Basidiomycota, Fungi) Using Illumina and Nanopore Sequence Data.</title>
        <authorList>
            <person name="Ogiso-Tanaka E."/>
            <person name="Itagaki H."/>
            <person name="Hosoya T."/>
            <person name="Hosaka K."/>
        </authorList>
    </citation>
    <scope>NUCLEOTIDE SEQUENCE</scope>
    <source>
        <strain evidence="7">MO-923</strain>
    </source>
</reference>
<evidence type="ECO:0000256" key="3">
    <source>
        <dbReference type="ARBA" id="ARBA00022989"/>
    </source>
</evidence>
<accession>A0AAV5A174</accession>
<feature type="region of interest" description="Disordered" evidence="5">
    <location>
        <begin position="160"/>
        <end position="187"/>
    </location>
</feature>
<feature type="domain" description="EXS" evidence="6">
    <location>
        <begin position="44"/>
        <end position="288"/>
    </location>
</feature>
<dbReference type="PROSITE" id="PS51380">
    <property type="entry name" value="EXS"/>
    <property type="match status" value="1"/>
</dbReference>
<feature type="compositionally biased region" description="Polar residues" evidence="5">
    <location>
        <begin position="160"/>
        <end position="178"/>
    </location>
</feature>
<sequence length="288" mass="32625">MGQGVYFSDVVLADILTSLAKVMGDIWLSLLMLVPNGSLLAPPVQEGWLQWIVPLTMCLPYAARLRQCVIEYFASSSPSNKRALVNALKYSTSFPVIFLSAAQRLVESELAVENGPEVLHSPWHGEHPLLLAVVVNSVFSFWWDVTNDWGLSMLQSPSEHQTQVKQQPSSKSTQNENGSRTDHPYPETKYPNGLRPILLFNDPFVYYAAIGLNFVLRFTWSLKLSSHLHTLANMENGIFILEALELIRRWIWVFFRIEWEAVKKGGATMERTLVNEEVEIDTIFNAVT</sequence>
<keyword evidence="3" id="KW-1133">Transmembrane helix</keyword>
<evidence type="ECO:0000256" key="1">
    <source>
        <dbReference type="ARBA" id="ARBA00004141"/>
    </source>
</evidence>
<evidence type="ECO:0000256" key="5">
    <source>
        <dbReference type="SAM" id="MobiDB-lite"/>
    </source>
</evidence>
<protein>
    <recommendedName>
        <fullName evidence="6">EXS domain-containing protein</fullName>
    </recommendedName>
</protein>
<dbReference type="EMBL" id="BPWL01000001">
    <property type="protein sequence ID" value="GJJ06474.1"/>
    <property type="molecule type" value="Genomic_DNA"/>
</dbReference>
<comment type="caution">
    <text evidence="7">The sequence shown here is derived from an EMBL/GenBank/DDBJ whole genome shotgun (WGS) entry which is preliminary data.</text>
</comment>
<evidence type="ECO:0000259" key="6">
    <source>
        <dbReference type="PROSITE" id="PS51380"/>
    </source>
</evidence>
<name>A0AAV5A174_9AGAM</name>
<keyword evidence="2" id="KW-0812">Transmembrane</keyword>
<dbReference type="GO" id="GO:0016020">
    <property type="term" value="C:membrane"/>
    <property type="evidence" value="ECO:0007669"/>
    <property type="project" value="UniProtKB-SubCell"/>
</dbReference>
<dbReference type="AlphaFoldDB" id="A0AAV5A174"/>
<proteinExistence type="predicted"/>
<dbReference type="PANTHER" id="PTHR10783:SF46">
    <property type="entry name" value="PROTEIN ERD1 HOMOLOG 2"/>
    <property type="match status" value="1"/>
</dbReference>
<dbReference type="GO" id="GO:0005737">
    <property type="term" value="C:cytoplasm"/>
    <property type="evidence" value="ECO:0007669"/>
    <property type="project" value="TreeGrafter"/>
</dbReference>
<dbReference type="PANTHER" id="PTHR10783">
    <property type="entry name" value="XENOTROPIC AND POLYTROPIC RETROVIRUS RECEPTOR 1-RELATED"/>
    <property type="match status" value="1"/>
</dbReference>
<gene>
    <name evidence="7" type="ORF">Clacol_000666</name>
</gene>
<dbReference type="InterPro" id="IPR004342">
    <property type="entry name" value="EXS_C"/>
</dbReference>
<comment type="subcellular location">
    <subcellularLocation>
        <location evidence="1">Membrane</location>
        <topology evidence="1">Multi-pass membrane protein</topology>
    </subcellularLocation>
</comment>
<keyword evidence="4" id="KW-0472">Membrane</keyword>
<organism evidence="7 8">
    <name type="scientific">Clathrus columnatus</name>
    <dbReference type="NCBI Taxonomy" id="1419009"/>
    <lineage>
        <taxon>Eukaryota</taxon>
        <taxon>Fungi</taxon>
        <taxon>Dikarya</taxon>
        <taxon>Basidiomycota</taxon>
        <taxon>Agaricomycotina</taxon>
        <taxon>Agaricomycetes</taxon>
        <taxon>Phallomycetidae</taxon>
        <taxon>Phallales</taxon>
        <taxon>Clathraceae</taxon>
        <taxon>Clathrus</taxon>
    </lineage>
</organism>
<dbReference type="Proteomes" id="UP001050691">
    <property type="component" value="Unassembled WGS sequence"/>
</dbReference>